<feature type="region of interest" description="Disordered" evidence="7">
    <location>
        <begin position="474"/>
        <end position="513"/>
    </location>
</feature>
<dbReference type="InterPro" id="IPR050697">
    <property type="entry name" value="Adenylyl/Guanylyl_Cyclase_3/4"/>
</dbReference>
<feature type="transmembrane region" description="Helical" evidence="8">
    <location>
        <begin position="66"/>
        <end position="88"/>
    </location>
</feature>
<evidence type="ECO:0000256" key="4">
    <source>
        <dbReference type="ARBA" id="ARBA00022692"/>
    </source>
</evidence>
<dbReference type="OrthoDB" id="368920at2"/>
<organism evidence="11 12">
    <name type="scientific">Williamsia sterculiae</name>
    <dbReference type="NCBI Taxonomy" id="1344003"/>
    <lineage>
        <taxon>Bacteria</taxon>
        <taxon>Bacillati</taxon>
        <taxon>Actinomycetota</taxon>
        <taxon>Actinomycetes</taxon>
        <taxon>Mycobacteriales</taxon>
        <taxon>Nocardiaceae</taxon>
        <taxon>Williamsia</taxon>
    </lineage>
</organism>
<evidence type="ECO:0000313" key="11">
    <source>
        <dbReference type="EMBL" id="SIR65623.1"/>
    </source>
</evidence>
<dbReference type="CDD" id="cd07302">
    <property type="entry name" value="CHD"/>
    <property type="match status" value="1"/>
</dbReference>
<dbReference type="PANTHER" id="PTHR43081">
    <property type="entry name" value="ADENYLATE CYCLASE, TERMINAL-DIFFERENTIATION SPECIFIC-RELATED"/>
    <property type="match status" value="1"/>
</dbReference>
<dbReference type="PROSITE" id="PS50885">
    <property type="entry name" value="HAMP"/>
    <property type="match status" value="1"/>
</dbReference>
<feature type="transmembrane region" description="Helical" evidence="8">
    <location>
        <begin position="121"/>
        <end position="141"/>
    </location>
</feature>
<dbReference type="SMART" id="SM00304">
    <property type="entry name" value="HAMP"/>
    <property type="match status" value="1"/>
</dbReference>
<dbReference type="GO" id="GO:0006171">
    <property type="term" value="P:cAMP biosynthetic process"/>
    <property type="evidence" value="ECO:0007669"/>
    <property type="project" value="TreeGrafter"/>
</dbReference>
<name>A0A1N7CPY0_9NOCA</name>
<evidence type="ECO:0000256" key="5">
    <source>
        <dbReference type="ARBA" id="ARBA00022989"/>
    </source>
</evidence>
<evidence type="ECO:0000256" key="3">
    <source>
        <dbReference type="ARBA" id="ARBA00022475"/>
    </source>
</evidence>
<protein>
    <submittedName>
        <fullName evidence="11">Adenylate cyclase</fullName>
    </submittedName>
</protein>
<feature type="transmembrane region" description="Helical" evidence="8">
    <location>
        <begin position="232"/>
        <end position="253"/>
    </location>
</feature>
<feature type="compositionally biased region" description="Basic and acidic residues" evidence="7">
    <location>
        <begin position="482"/>
        <end position="504"/>
    </location>
</feature>
<dbReference type="GO" id="GO:0035556">
    <property type="term" value="P:intracellular signal transduction"/>
    <property type="evidence" value="ECO:0007669"/>
    <property type="project" value="InterPro"/>
</dbReference>
<dbReference type="Proteomes" id="UP000186218">
    <property type="component" value="Unassembled WGS sequence"/>
</dbReference>
<dbReference type="CDD" id="cd06225">
    <property type="entry name" value="HAMP"/>
    <property type="match status" value="1"/>
</dbReference>
<gene>
    <name evidence="11" type="ORF">SAMN05445060_0281</name>
</gene>
<dbReference type="RefSeq" id="WP_076475832.1">
    <property type="nucleotide sequence ID" value="NZ_FTNT01000001.1"/>
</dbReference>
<evidence type="ECO:0000259" key="10">
    <source>
        <dbReference type="PROSITE" id="PS50885"/>
    </source>
</evidence>
<dbReference type="Pfam" id="PF00672">
    <property type="entry name" value="HAMP"/>
    <property type="match status" value="1"/>
</dbReference>
<dbReference type="SUPFAM" id="SSF158472">
    <property type="entry name" value="HAMP domain-like"/>
    <property type="match status" value="1"/>
</dbReference>
<evidence type="ECO:0000256" key="6">
    <source>
        <dbReference type="ARBA" id="ARBA00023136"/>
    </source>
</evidence>
<dbReference type="PROSITE" id="PS50125">
    <property type="entry name" value="GUANYLATE_CYCLASE_2"/>
    <property type="match status" value="1"/>
</dbReference>
<dbReference type="AlphaFoldDB" id="A0A1N7CPY0"/>
<dbReference type="Gene3D" id="3.30.70.1230">
    <property type="entry name" value="Nucleotide cyclase"/>
    <property type="match status" value="1"/>
</dbReference>
<keyword evidence="12" id="KW-1185">Reference proteome</keyword>
<feature type="domain" description="Guanylate cyclase" evidence="9">
    <location>
        <begin position="340"/>
        <end position="464"/>
    </location>
</feature>
<evidence type="ECO:0000313" key="12">
    <source>
        <dbReference type="Proteomes" id="UP000186218"/>
    </source>
</evidence>
<reference evidence="11 12" key="1">
    <citation type="submission" date="2017-01" db="EMBL/GenBank/DDBJ databases">
        <authorList>
            <person name="Mah S.A."/>
            <person name="Swanson W.J."/>
            <person name="Moy G.W."/>
            <person name="Vacquier V.D."/>
        </authorList>
    </citation>
    <scope>NUCLEOTIDE SEQUENCE [LARGE SCALE GENOMIC DNA]</scope>
    <source>
        <strain evidence="11 12">CPCC 203464</strain>
    </source>
</reference>
<dbReference type="PANTHER" id="PTHR43081:SF17">
    <property type="entry name" value="BLL5647 PROTEIN"/>
    <property type="match status" value="1"/>
</dbReference>
<feature type="domain" description="HAMP" evidence="10">
    <location>
        <begin position="256"/>
        <end position="308"/>
    </location>
</feature>
<dbReference type="STRING" id="1344003.SAMN05445060_0281"/>
<evidence type="ECO:0000256" key="8">
    <source>
        <dbReference type="SAM" id="Phobius"/>
    </source>
</evidence>
<feature type="transmembrane region" description="Helical" evidence="8">
    <location>
        <begin position="200"/>
        <end position="220"/>
    </location>
</feature>
<dbReference type="SMART" id="SM00044">
    <property type="entry name" value="CYCc"/>
    <property type="match status" value="1"/>
</dbReference>
<evidence type="ECO:0000256" key="2">
    <source>
        <dbReference type="ARBA" id="ARBA00005381"/>
    </source>
</evidence>
<dbReference type="Gene3D" id="6.10.340.10">
    <property type="match status" value="1"/>
</dbReference>
<dbReference type="Pfam" id="PF00211">
    <property type="entry name" value="Guanylate_cyc"/>
    <property type="match status" value="1"/>
</dbReference>
<keyword evidence="3" id="KW-1003">Cell membrane</keyword>
<dbReference type="GO" id="GO:0004016">
    <property type="term" value="F:adenylate cyclase activity"/>
    <property type="evidence" value="ECO:0007669"/>
    <property type="project" value="UniProtKB-ARBA"/>
</dbReference>
<accession>A0A1N7CPY0</accession>
<dbReference type="InterPro" id="IPR003660">
    <property type="entry name" value="HAMP_dom"/>
</dbReference>
<evidence type="ECO:0000259" key="9">
    <source>
        <dbReference type="PROSITE" id="PS50125"/>
    </source>
</evidence>
<comment type="subcellular location">
    <subcellularLocation>
        <location evidence="1">Cell membrane</location>
        <topology evidence="1">Multi-pass membrane protein</topology>
    </subcellularLocation>
</comment>
<dbReference type="InterPro" id="IPR001054">
    <property type="entry name" value="A/G_cyclase"/>
</dbReference>
<keyword evidence="4 8" id="KW-0812">Transmembrane</keyword>
<dbReference type="EMBL" id="FTNT01000001">
    <property type="protein sequence ID" value="SIR65623.1"/>
    <property type="molecule type" value="Genomic_DNA"/>
</dbReference>
<evidence type="ECO:0000256" key="1">
    <source>
        <dbReference type="ARBA" id="ARBA00004651"/>
    </source>
</evidence>
<comment type="similarity">
    <text evidence="2">Belongs to the adenylyl cyclase class-3 family.</text>
</comment>
<evidence type="ECO:0000256" key="7">
    <source>
        <dbReference type="SAM" id="MobiDB-lite"/>
    </source>
</evidence>
<dbReference type="GO" id="GO:0005886">
    <property type="term" value="C:plasma membrane"/>
    <property type="evidence" value="ECO:0007669"/>
    <property type="project" value="UniProtKB-SubCell"/>
</dbReference>
<sequence length="513" mass="54581">MRILRKDRDFGSILLGSVNESPRRQRVRIQILISASILLSNAIGATAAIALTTIGIPEPSLNRTDVIWISAGVLPIYIAAAFVLGLFLGTRRVVRQLRWTYTGGTPTKKDAKNALRAPARLTRLVSSFWVIATALFTSLYGSVDPNLIPKVLLVVALCGIVVCAICYILVEFSLRPVAAKVISAGVTGPGRRGRLRTRTFNSWLIGSGVPISGIFMVVLFGVLREQTSKTDVFVGVTVIAAIAVGTGLLLTWLNGMAIQGPVNSVRSAMKQVRRGHTDEEVVVYDGSELGELQAGFNAMVGGLRERERLRDLFGRHVGQDVADAALSAEAELGGIEKTVAVMFVDVIGSTGLASDRRPTEVVSILNGFFEVIVTEVERHHGLVNKFEGDAVLAIFGAPIELSDPAGAALATARGIAARLPGEVPDLSAGIGVSFGPAVAGNVGAIQRFEYTVIGDPVNEAARLSELAKRAPDQPLASGRCVDAADGREGERWSAEEEVTLRGRGEPTQVFASR</sequence>
<keyword evidence="6 8" id="KW-0472">Membrane</keyword>
<feature type="transmembrane region" description="Helical" evidence="8">
    <location>
        <begin position="31"/>
        <end position="54"/>
    </location>
</feature>
<dbReference type="InterPro" id="IPR029787">
    <property type="entry name" value="Nucleotide_cyclase"/>
</dbReference>
<dbReference type="SUPFAM" id="SSF55073">
    <property type="entry name" value="Nucleotide cyclase"/>
    <property type="match status" value="1"/>
</dbReference>
<keyword evidence="5 8" id="KW-1133">Transmembrane helix</keyword>
<feature type="transmembrane region" description="Helical" evidence="8">
    <location>
        <begin position="147"/>
        <end position="170"/>
    </location>
</feature>
<proteinExistence type="inferred from homology"/>